<keyword evidence="2" id="KW-1185">Reference proteome</keyword>
<organism evidence="1 2">
    <name type="scientific">Rickettsia parkeri str. Tate's Hell</name>
    <dbReference type="NCBI Taxonomy" id="1359189"/>
    <lineage>
        <taxon>Bacteria</taxon>
        <taxon>Pseudomonadati</taxon>
        <taxon>Pseudomonadota</taxon>
        <taxon>Alphaproteobacteria</taxon>
        <taxon>Rickettsiales</taxon>
        <taxon>Rickettsiaceae</taxon>
        <taxon>Rickettsieae</taxon>
        <taxon>Rickettsia</taxon>
        <taxon>spotted fever group</taxon>
    </lineage>
</organism>
<sequence length="41" mass="4443">MRGKIENFDEATSCQNPEIVMQATATRNDNKAGPSNNACSQ</sequence>
<proteinExistence type="predicted"/>
<dbReference type="Proteomes" id="UP000035491">
    <property type="component" value="Unassembled WGS sequence"/>
</dbReference>
<reference evidence="1 2" key="1">
    <citation type="submission" date="2015-02" db="EMBL/GenBank/DDBJ databases">
        <title>Genome Sequencing of Rickettsiales.</title>
        <authorList>
            <person name="Daugherty S.C."/>
            <person name="Su Q."/>
            <person name="Abolude K."/>
            <person name="Beier-Sexton M."/>
            <person name="Carlyon J.A."/>
            <person name="Carter R."/>
            <person name="Day N.P."/>
            <person name="Dumler S.J."/>
            <person name="Dyachenko V."/>
            <person name="Godinez A."/>
            <person name="Kurtti T.J."/>
            <person name="Lichay M."/>
            <person name="Mullins K.E."/>
            <person name="Ott S."/>
            <person name="Pappas-Brown V."/>
            <person name="Paris D.H."/>
            <person name="Patel P."/>
            <person name="Richards A.L."/>
            <person name="Sadzewicz L."/>
            <person name="Sears K."/>
            <person name="Seidman D."/>
            <person name="Sengamalay N."/>
            <person name="Stenos J."/>
            <person name="Tallon L.J."/>
            <person name="Vincent G."/>
            <person name="Fraser C.M."/>
            <person name="Munderloh U."/>
            <person name="Dunning-Hotopp J.C."/>
        </authorList>
    </citation>
    <scope>NUCLEOTIDE SEQUENCE [LARGE SCALE GENOMIC DNA]</scope>
    <source>
        <strain evidence="1 2">Tate's Hell</strain>
    </source>
</reference>
<gene>
    <name evidence="1" type="ORF">RPATATE_1535</name>
</gene>
<evidence type="ECO:0000313" key="2">
    <source>
        <dbReference type="Proteomes" id="UP000035491"/>
    </source>
</evidence>
<accession>A0ABR5DRU0</accession>
<name>A0ABR5DRU0_RICPA</name>
<comment type="caution">
    <text evidence="1">The sequence shown here is derived from an EMBL/GenBank/DDBJ whole genome shotgun (WGS) entry which is preliminary data.</text>
</comment>
<evidence type="ECO:0000313" key="1">
    <source>
        <dbReference type="EMBL" id="KJW01447.1"/>
    </source>
</evidence>
<protein>
    <submittedName>
        <fullName evidence="1">Uncharacterized protein</fullName>
    </submittedName>
</protein>
<dbReference type="EMBL" id="LAOO01000001">
    <property type="protein sequence ID" value="KJW01447.1"/>
    <property type="molecule type" value="Genomic_DNA"/>
</dbReference>